<dbReference type="GO" id="GO:0005737">
    <property type="term" value="C:cytoplasm"/>
    <property type="evidence" value="ECO:0007669"/>
    <property type="project" value="TreeGrafter"/>
</dbReference>
<protein>
    <submittedName>
        <fullName evidence="4">LuxR family transcriptional regulator</fullName>
    </submittedName>
</protein>
<evidence type="ECO:0000313" key="4">
    <source>
        <dbReference type="EMBL" id="GIG77679.1"/>
    </source>
</evidence>
<reference evidence="4 5" key="1">
    <citation type="submission" date="2021-01" db="EMBL/GenBank/DDBJ databases">
        <title>Whole genome shotgun sequence of Planotetraspora kaengkrachanensis NBRC 104272.</title>
        <authorList>
            <person name="Komaki H."/>
            <person name="Tamura T."/>
        </authorList>
    </citation>
    <scope>NUCLEOTIDE SEQUENCE [LARGE SCALE GENOMIC DNA]</scope>
    <source>
        <strain evidence="4 5">NBRC 104272</strain>
    </source>
</reference>
<dbReference type="PROSITE" id="PS50043">
    <property type="entry name" value="HTH_LUXR_2"/>
    <property type="match status" value="1"/>
</dbReference>
<accession>A0A8J3M1K6</accession>
<feature type="domain" description="HTH luxR-type" evidence="3">
    <location>
        <begin position="848"/>
        <end position="913"/>
    </location>
</feature>
<dbReference type="Gene3D" id="1.10.10.10">
    <property type="entry name" value="Winged helix-like DNA-binding domain superfamily/Winged helix DNA-binding domain"/>
    <property type="match status" value="1"/>
</dbReference>
<dbReference type="InterPro" id="IPR016032">
    <property type="entry name" value="Sig_transdc_resp-reg_C-effctor"/>
</dbReference>
<dbReference type="EMBL" id="BONV01000002">
    <property type="protein sequence ID" value="GIG77679.1"/>
    <property type="molecule type" value="Genomic_DNA"/>
</dbReference>
<dbReference type="PRINTS" id="PR00038">
    <property type="entry name" value="HTHLUXR"/>
</dbReference>
<dbReference type="Pfam" id="PF00196">
    <property type="entry name" value="GerE"/>
    <property type="match status" value="1"/>
</dbReference>
<gene>
    <name evidence="4" type="ORF">Pka01_08060</name>
</gene>
<proteinExistence type="predicted"/>
<dbReference type="GO" id="GO:0006355">
    <property type="term" value="P:regulation of DNA-templated transcription"/>
    <property type="evidence" value="ECO:0007669"/>
    <property type="project" value="InterPro"/>
</dbReference>
<dbReference type="InterPro" id="IPR000792">
    <property type="entry name" value="Tscrpt_reg_LuxR_C"/>
</dbReference>
<keyword evidence="5" id="KW-1185">Reference proteome</keyword>
<comment type="caution">
    <text evidence="4">The sequence shown here is derived from an EMBL/GenBank/DDBJ whole genome shotgun (WGS) entry which is preliminary data.</text>
</comment>
<keyword evidence="1" id="KW-0547">Nucleotide-binding</keyword>
<dbReference type="PANTHER" id="PTHR16305:SF35">
    <property type="entry name" value="TRANSCRIPTIONAL ACTIVATOR DOMAIN"/>
    <property type="match status" value="1"/>
</dbReference>
<dbReference type="InterPro" id="IPR027417">
    <property type="entry name" value="P-loop_NTPase"/>
</dbReference>
<dbReference type="Proteomes" id="UP000630097">
    <property type="component" value="Unassembled WGS sequence"/>
</dbReference>
<evidence type="ECO:0000259" key="3">
    <source>
        <dbReference type="PROSITE" id="PS50043"/>
    </source>
</evidence>
<keyword evidence="2" id="KW-0067">ATP-binding</keyword>
<organism evidence="4 5">
    <name type="scientific">Planotetraspora kaengkrachanensis</name>
    <dbReference type="NCBI Taxonomy" id="575193"/>
    <lineage>
        <taxon>Bacteria</taxon>
        <taxon>Bacillati</taxon>
        <taxon>Actinomycetota</taxon>
        <taxon>Actinomycetes</taxon>
        <taxon>Streptosporangiales</taxon>
        <taxon>Streptosporangiaceae</taxon>
        <taxon>Planotetraspora</taxon>
    </lineage>
</organism>
<evidence type="ECO:0000313" key="5">
    <source>
        <dbReference type="Proteomes" id="UP000630097"/>
    </source>
</evidence>
<name>A0A8J3M1K6_9ACTN</name>
<dbReference type="GO" id="GO:0003677">
    <property type="term" value="F:DNA binding"/>
    <property type="evidence" value="ECO:0007669"/>
    <property type="project" value="InterPro"/>
</dbReference>
<evidence type="ECO:0000256" key="2">
    <source>
        <dbReference type="ARBA" id="ARBA00022840"/>
    </source>
</evidence>
<dbReference type="CDD" id="cd06170">
    <property type="entry name" value="LuxR_C_like"/>
    <property type="match status" value="1"/>
</dbReference>
<evidence type="ECO:0000256" key="1">
    <source>
        <dbReference type="ARBA" id="ARBA00022741"/>
    </source>
</evidence>
<dbReference type="SMART" id="SM00421">
    <property type="entry name" value="HTH_LUXR"/>
    <property type="match status" value="1"/>
</dbReference>
<dbReference type="InterPro" id="IPR041664">
    <property type="entry name" value="AAA_16"/>
</dbReference>
<dbReference type="GO" id="GO:0005524">
    <property type="term" value="F:ATP binding"/>
    <property type="evidence" value="ECO:0007669"/>
    <property type="project" value="UniProtKB-KW"/>
</dbReference>
<dbReference type="SUPFAM" id="SSF52540">
    <property type="entry name" value="P-loop containing nucleoside triphosphate hydrolases"/>
    <property type="match status" value="1"/>
</dbReference>
<dbReference type="InterPro" id="IPR036388">
    <property type="entry name" value="WH-like_DNA-bd_sf"/>
</dbReference>
<dbReference type="GO" id="GO:0004016">
    <property type="term" value="F:adenylate cyclase activity"/>
    <property type="evidence" value="ECO:0007669"/>
    <property type="project" value="TreeGrafter"/>
</dbReference>
<dbReference type="AlphaFoldDB" id="A0A8J3M1K6"/>
<dbReference type="PANTHER" id="PTHR16305">
    <property type="entry name" value="TESTICULAR SOLUBLE ADENYLYL CYCLASE"/>
    <property type="match status" value="1"/>
</dbReference>
<dbReference type="Pfam" id="PF13191">
    <property type="entry name" value="AAA_16"/>
    <property type="match status" value="1"/>
</dbReference>
<sequence>MGMITTGGLFGRDDERRRLGLLLGNARNGRGGSLLITGEPGIGKTALLEASAAGAAGLSLLRLDGFESEMTLPFAAIQRLTIPLSEHLPALSDRQQQAIEVASGVADGPPPDRFLVGLGVLGLLAAAAAETPVLCAVDDAHLLDQESLEVMAFVARRIAVEPVAMLFAARDEETVAARMGGVPELALGGLDQESATALLSRSLAAPIDPASAAAIARATGGNPLALIDLAEGLSAQELGGLGLGNDPIPVGRRLEAHYARRVRETDDEVQQWVLLAAADTTGNIDFITSAARAMGLGEDVLDQAEAAGLVELRETVRFRHPLVRSAVYNAASGADRRRAHRALAGAADQHGMVELEAWHSAKATLGTDAHVADRLEHAADLAARRGGFASRASILTRAAELTPPGRVKDSRLVGAAEAALAVGAAQIAHELLERVDADSADRVDRGRMIVVRCALGMFTADPAVLLPAAAELARAADEFHGLDTEREQRALLRAFESCAVADRLMRGVSQDALGLRIEAASQLGGGPDTIILAGLGSLILRPYAEAVPHARAAFDAIVKLPNREMMHMGSVIAALGTFLWDDAGRRSALARASAAAREAGALQALDALMWATSLSELNGGTVRRAEEAIEQVREVRRAMGYDAENVINAALMAWTGSPRHVVLAVADGANAVGFGGVGASAIAAVGLRDLAEGRYRDAYDCLKPLIQDPFLQVTPLQYPDFVEAAVRSGRAHEAEPYVDLLMERAAANDSLWCRGVAERARALTSEDSVAESHFVAAVQALGRTGAQIDLARAHLLYGEWLRRMRRRREAGEQLQVALQHFDHSGAQMFVPRTRAELEAVGAKPVAHTDSGTPDLTAQESTIARLAAVGHTNPEIAANLFISANTVDYHLRKVFQKLGISSRRQLADRLDAADG</sequence>
<dbReference type="SUPFAM" id="SSF46894">
    <property type="entry name" value="C-terminal effector domain of the bipartite response regulators"/>
    <property type="match status" value="1"/>
</dbReference>